<sequence>MQCPGRSGSSTLCFERVAKTDPVRPPLEDMCALPPPGTGGLTLTARPEMRDFDRNVTSCRFDIAGQPHTLLMLRASRPGPRSTETQTQAEMARRMFRQASEDMPDTVPGLGEEARMRAESDGRHPRVALNVRDNLLFVQVEYDGEGSARDLETVKRSVRDLAAALLRRLPAKGA</sequence>
<evidence type="ECO:0000313" key="1">
    <source>
        <dbReference type="EMBL" id="MQY04235.1"/>
    </source>
</evidence>
<keyword evidence="2" id="KW-1185">Reference proteome</keyword>
<reference evidence="1 2" key="1">
    <citation type="submission" date="2019-10" db="EMBL/GenBank/DDBJ databases">
        <title>Actinomadura rubteroloni sp. nov. and Actinomadura macrotermitis sp. nov., isolated from the gut of fungus growing-termite Macrotermes natalensis.</title>
        <authorList>
            <person name="Benndorf R."/>
            <person name="Martin K."/>
            <person name="Kuefner M."/>
            <person name="De Beer W."/>
            <person name="Kaster A.-K."/>
            <person name="Vollmers J."/>
            <person name="Poulsen M."/>
            <person name="Beemelmanns C."/>
        </authorList>
    </citation>
    <scope>NUCLEOTIDE SEQUENCE [LARGE SCALE GENOMIC DNA]</scope>
    <source>
        <strain evidence="1 2">RB68</strain>
    </source>
</reference>
<name>A0A7K0BSQ6_9ACTN</name>
<accession>A0A7K0BSQ6</accession>
<dbReference type="Proteomes" id="UP000487268">
    <property type="component" value="Unassembled WGS sequence"/>
</dbReference>
<dbReference type="AlphaFoldDB" id="A0A7K0BSQ6"/>
<gene>
    <name evidence="1" type="ORF">ACRB68_22860</name>
</gene>
<protein>
    <recommendedName>
        <fullName evidence="3">DUF3558 domain-containing protein</fullName>
    </recommendedName>
</protein>
<dbReference type="EMBL" id="WEGH01000001">
    <property type="protein sequence ID" value="MQY04235.1"/>
    <property type="molecule type" value="Genomic_DNA"/>
</dbReference>
<comment type="caution">
    <text evidence="1">The sequence shown here is derived from an EMBL/GenBank/DDBJ whole genome shotgun (WGS) entry which is preliminary data.</text>
</comment>
<evidence type="ECO:0008006" key="3">
    <source>
        <dbReference type="Google" id="ProtNLM"/>
    </source>
</evidence>
<dbReference type="RefSeq" id="WP_153532025.1">
    <property type="nucleotide sequence ID" value="NZ_WEGH01000001.1"/>
</dbReference>
<proteinExistence type="predicted"/>
<organism evidence="1 2">
    <name type="scientific">Actinomadura macrotermitis</name>
    <dbReference type="NCBI Taxonomy" id="2585200"/>
    <lineage>
        <taxon>Bacteria</taxon>
        <taxon>Bacillati</taxon>
        <taxon>Actinomycetota</taxon>
        <taxon>Actinomycetes</taxon>
        <taxon>Streptosporangiales</taxon>
        <taxon>Thermomonosporaceae</taxon>
        <taxon>Actinomadura</taxon>
    </lineage>
</organism>
<evidence type="ECO:0000313" key="2">
    <source>
        <dbReference type="Proteomes" id="UP000487268"/>
    </source>
</evidence>